<dbReference type="GO" id="GO:0008168">
    <property type="term" value="F:methyltransferase activity"/>
    <property type="evidence" value="ECO:0007669"/>
    <property type="project" value="UniProtKB-KW"/>
</dbReference>
<dbReference type="Proteomes" id="UP001366166">
    <property type="component" value="Chromosome"/>
</dbReference>
<dbReference type="NCBIfam" id="TIGR00095">
    <property type="entry name" value="16S rRNA (guanine(966)-N(2))-methyltransferase RsmD"/>
    <property type="match status" value="1"/>
</dbReference>
<dbReference type="GO" id="GO:0031167">
    <property type="term" value="P:rRNA methylation"/>
    <property type="evidence" value="ECO:0007669"/>
    <property type="project" value="InterPro"/>
</dbReference>
<gene>
    <name evidence="3" type="ORF">FAK_33240</name>
</gene>
<keyword evidence="4" id="KW-1185">Reference proteome</keyword>
<organism evidence="3 4">
    <name type="scientific">Desulfoferula mesophila</name>
    <dbReference type="NCBI Taxonomy" id="3058419"/>
    <lineage>
        <taxon>Bacteria</taxon>
        <taxon>Pseudomonadati</taxon>
        <taxon>Thermodesulfobacteriota</taxon>
        <taxon>Desulfarculia</taxon>
        <taxon>Desulfarculales</taxon>
        <taxon>Desulfarculaceae</taxon>
        <taxon>Desulfoferula</taxon>
    </lineage>
</organism>
<dbReference type="PANTHER" id="PTHR43542">
    <property type="entry name" value="METHYLTRANSFERASE"/>
    <property type="match status" value="1"/>
</dbReference>
<dbReference type="SUPFAM" id="SSF53335">
    <property type="entry name" value="S-adenosyl-L-methionine-dependent methyltransferases"/>
    <property type="match status" value="1"/>
</dbReference>
<dbReference type="Pfam" id="PF03602">
    <property type="entry name" value="Cons_hypoth95"/>
    <property type="match status" value="1"/>
</dbReference>
<keyword evidence="2" id="KW-0808">Transferase</keyword>
<sequence>MLKITGGRLRGRALKTPPGLGTRPTGAKMRQALFNILGPRVEGSRVADLYAGSGALGLEALSRGAASVCFVESSRPVAKLIQANLDALGLAQAGRVHAAGLPAAVEALKAAAPFDLVLADPPYGKGQVARLVELAAQGWLLAADGLLLIEHSPQEAPQAPVGLEIVDHRRYGQSELSFLASSSDSRGDGT</sequence>
<evidence type="ECO:0000256" key="1">
    <source>
        <dbReference type="ARBA" id="ARBA00022603"/>
    </source>
</evidence>
<dbReference type="KEGG" id="dmp:FAK_33240"/>
<reference evidence="4" key="1">
    <citation type="journal article" date="2023" name="Arch. Microbiol.">
        <title>Desulfoferula mesophilus gen. nov. sp. nov., a mesophilic sulfate-reducing bacterium isolated from a brackish lake sediment.</title>
        <authorList>
            <person name="Watanabe T."/>
            <person name="Yabe T."/>
            <person name="Tsuji J.M."/>
            <person name="Fukui M."/>
        </authorList>
    </citation>
    <scope>NUCLEOTIDE SEQUENCE [LARGE SCALE GENOMIC DNA]</scope>
    <source>
        <strain evidence="4">12FAK</strain>
    </source>
</reference>
<dbReference type="InterPro" id="IPR004398">
    <property type="entry name" value="RNA_MeTrfase_RsmD"/>
</dbReference>
<name>A0AAU9F1V8_9BACT</name>
<dbReference type="RefSeq" id="WP_338601829.1">
    <property type="nucleotide sequence ID" value="NZ_AP028679.1"/>
</dbReference>
<accession>A0AAU9F1V8</accession>
<dbReference type="PIRSF" id="PIRSF004553">
    <property type="entry name" value="CHP00095"/>
    <property type="match status" value="1"/>
</dbReference>
<dbReference type="InterPro" id="IPR029063">
    <property type="entry name" value="SAM-dependent_MTases_sf"/>
</dbReference>
<protein>
    <submittedName>
        <fullName evidence="3">Methyltransferase small</fullName>
    </submittedName>
</protein>
<evidence type="ECO:0000313" key="3">
    <source>
        <dbReference type="EMBL" id="BEQ16258.1"/>
    </source>
</evidence>
<dbReference type="EMBL" id="AP028679">
    <property type="protein sequence ID" value="BEQ16258.1"/>
    <property type="molecule type" value="Genomic_DNA"/>
</dbReference>
<dbReference type="GO" id="GO:0003676">
    <property type="term" value="F:nucleic acid binding"/>
    <property type="evidence" value="ECO:0007669"/>
    <property type="project" value="InterPro"/>
</dbReference>
<dbReference type="InterPro" id="IPR002052">
    <property type="entry name" value="DNA_methylase_N6_adenine_CS"/>
</dbReference>
<dbReference type="Gene3D" id="3.40.50.150">
    <property type="entry name" value="Vaccinia Virus protein VP39"/>
    <property type="match status" value="1"/>
</dbReference>
<proteinExistence type="predicted"/>
<evidence type="ECO:0000256" key="2">
    <source>
        <dbReference type="ARBA" id="ARBA00022679"/>
    </source>
</evidence>
<dbReference type="CDD" id="cd02440">
    <property type="entry name" value="AdoMet_MTases"/>
    <property type="match status" value="1"/>
</dbReference>
<dbReference type="PROSITE" id="PS00092">
    <property type="entry name" value="N6_MTASE"/>
    <property type="match status" value="1"/>
</dbReference>
<evidence type="ECO:0000313" key="4">
    <source>
        <dbReference type="Proteomes" id="UP001366166"/>
    </source>
</evidence>
<keyword evidence="1 3" id="KW-0489">Methyltransferase</keyword>
<dbReference type="AlphaFoldDB" id="A0AAU9F1V8"/>
<dbReference type="PANTHER" id="PTHR43542:SF1">
    <property type="entry name" value="METHYLTRANSFERASE"/>
    <property type="match status" value="1"/>
</dbReference>